<sequence>MYPGQLDILLDKSGSTILGHNPNLSGSSQHCCRPAKRYLSNANLDITLLRCLLVNFANNCQTNSTLRQDIEDPVKYRNKLYGHAQEARCSDSDYTKYKIDVEGVILRIARFCKNENDMRQKLNDASERPMDETILQQYQNTLIQQMLCEKNIEEKLDDLQQQLTVQDEKLHCRMDTIDGKVNELAGGGKSKTSLQIAMIYQDKSYKPMLFVNDEITRNRDLINFDDKHIIIVEDLFGRSNINFNEDLHRGILDVLYACIKRKSCTSNLIITIRGNEEINRNLIEKQKIFDKDVLINIDTKRCWGCHAMILSKHMNKHDISLCKCKQVNYALIYNLPPVAIERCILEVVETKENAMQLCVSVFNDIFSGKYEMKIGFRQACHLFCSNKNLTKQASFYFTRASKSLVNEKMDFKIKGFDSKLVQYQYCVLVYTAMKNAIDVYVIDEKCFKNILSYFESHTIKISFLREAVRTLIGTYFTQKSSISDRGQTKRLKFSEVYVLQHYIIQEAILVSYGDDVDVLSFCEFSFLLEYLCKDIMINFGLTVFLSFCTPIVWTNNNSNFVEIETDVLMKALYSTIVCIKLDENYQESKDNKRNFTLFFTLSELAISNYAVGNYIYANLIAKDFLDIVEKLFTSLKQNARKISAIHAKEFLDGLLNEEKRSKIEYIDRIADFCLEHGLRSNNDKFVRSLYEQLVSERDEKSLNDHSESNLDNEKNRNDDDENRIYNYTKVMFDDYPNDELGEDENGRILHIRVRLGVVKSVYSENNRVYPFRRTYSRLCRFLSNFMTYGLFGNITEFKRMAIIQQKMKFLYSSITPDQELSDSDDSDEYFG</sequence>
<evidence type="ECO:0000259" key="2">
    <source>
        <dbReference type="Pfam" id="PF18738"/>
    </source>
</evidence>
<feature type="domain" description="Novel STAND NTPase 3" evidence="3">
    <location>
        <begin position="186"/>
        <end position="297"/>
    </location>
</feature>
<organism evidence="4 5">
    <name type="scientific">Mytilus coruscus</name>
    <name type="common">Sea mussel</name>
    <dbReference type="NCBI Taxonomy" id="42192"/>
    <lineage>
        <taxon>Eukaryota</taxon>
        <taxon>Metazoa</taxon>
        <taxon>Spiralia</taxon>
        <taxon>Lophotrochozoa</taxon>
        <taxon>Mollusca</taxon>
        <taxon>Bivalvia</taxon>
        <taxon>Autobranchia</taxon>
        <taxon>Pteriomorphia</taxon>
        <taxon>Mytilida</taxon>
        <taxon>Mytiloidea</taxon>
        <taxon>Mytilidae</taxon>
        <taxon>Mytilinae</taxon>
        <taxon>Mytilus</taxon>
    </lineage>
</organism>
<evidence type="ECO:0000259" key="3">
    <source>
        <dbReference type="Pfam" id="PF20720"/>
    </source>
</evidence>
<dbReference type="Proteomes" id="UP000507470">
    <property type="component" value="Unassembled WGS sequence"/>
</dbReference>
<dbReference type="InterPro" id="IPR049050">
    <property type="entry name" value="nSTAND3"/>
</dbReference>
<name>A0A6J8DH39_MYTCO</name>
<proteinExistence type="predicted"/>
<dbReference type="Pfam" id="PF18738">
    <property type="entry name" value="HEPN_DZIP3"/>
    <property type="match status" value="1"/>
</dbReference>
<evidence type="ECO:0000256" key="1">
    <source>
        <dbReference type="SAM" id="MobiDB-lite"/>
    </source>
</evidence>
<dbReference type="OrthoDB" id="6138994at2759"/>
<dbReference type="EMBL" id="CACVKT020007413">
    <property type="protein sequence ID" value="CAC5407376.1"/>
    <property type="molecule type" value="Genomic_DNA"/>
</dbReference>
<dbReference type="InterPro" id="IPR041249">
    <property type="entry name" value="HEPN_DZIP3"/>
</dbReference>
<feature type="region of interest" description="Disordered" evidence="1">
    <location>
        <begin position="700"/>
        <end position="720"/>
    </location>
</feature>
<feature type="compositionally biased region" description="Basic and acidic residues" evidence="1">
    <location>
        <begin position="700"/>
        <end position="717"/>
    </location>
</feature>
<accession>A0A6J8DH39</accession>
<gene>
    <name evidence="4" type="ORF">MCOR_40860</name>
</gene>
<dbReference type="AlphaFoldDB" id="A0A6J8DH39"/>
<protein>
    <submittedName>
        <fullName evidence="4">Uncharacterized protein</fullName>
    </submittedName>
</protein>
<evidence type="ECO:0000313" key="5">
    <source>
        <dbReference type="Proteomes" id="UP000507470"/>
    </source>
</evidence>
<feature type="domain" description="DZIP3-like HEPN" evidence="2">
    <location>
        <begin position="6"/>
        <end position="137"/>
    </location>
</feature>
<keyword evidence="5" id="KW-1185">Reference proteome</keyword>
<dbReference type="Pfam" id="PF20720">
    <property type="entry name" value="nSTAND3"/>
    <property type="match status" value="1"/>
</dbReference>
<reference evidence="4 5" key="1">
    <citation type="submission" date="2020-06" db="EMBL/GenBank/DDBJ databases">
        <authorList>
            <person name="Li R."/>
            <person name="Bekaert M."/>
        </authorList>
    </citation>
    <scope>NUCLEOTIDE SEQUENCE [LARGE SCALE GENOMIC DNA]</scope>
    <source>
        <strain evidence="5">wild</strain>
    </source>
</reference>
<evidence type="ECO:0000313" key="4">
    <source>
        <dbReference type="EMBL" id="CAC5407376.1"/>
    </source>
</evidence>